<feature type="compositionally biased region" description="Acidic residues" evidence="3">
    <location>
        <begin position="362"/>
        <end position="376"/>
    </location>
</feature>
<dbReference type="SMART" id="SM00160">
    <property type="entry name" value="RanBD"/>
    <property type="match status" value="1"/>
</dbReference>
<protein>
    <submittedName>
        <fullName evidence="5">Nuclear export Yrb2</fullName>
    </submittedName>
</protein>
<evidence type="ECO:0000256" key="3">
    <source>
        <dbReference type="SAM" id="MobiDB-lite"/>
    </source>
</evidence>
<dbReference type="PANTHER" id="PTHR23138:SF142">
    <property type="entry name" value="RAN-BINDING PROTEIN 3B-RELATED"/>
    <property type="match status" value="1"/>
</dbReference>
<evidence type="ECO:0000256" key="2">
    <source>
        <dbReference type="ARBA" id="ARBA00023242"/>
    </source>
</evidence>
<feature type="region of interest" description="Disordered" evidence="3">
    <location>
        <begin position="342"/>
        <end position="408"/>
    </location>
</feature>
<dbReference type="AlphaFoldDB" id="A0AAI9EDW7"/>
<evidence type="ECO:0000313" key="6">
    <source>
        <dbReference type="Proteomes" id="UP001296104"/>
    </source>
</evidence>
<keyword evidence="2" id="KW-0539">Nucleus</keyword>
<name>A0AAI9EDW7_9PEZI</name>
<dbReference type="InterPro" id="IPR011993">
    <property type="entry name" value="PH-like_dom_sf"/>
</dbReference>
<comment type="subcellular location">
    <subcellularLocation>
        <location evidence="1">Nucleus</location>
    </subcellularLocation>
</comment>
<dbReference type="Pfam" id="PF00638">
    <property type="entry name" value="Ran_BP1"/>
    <property type="match status" value="1"/>
</dbReference>
<dbReference type="InterPro" id="IPR000156">
    <property type="entry name" value="Ran_bind_dom"/>
</dbReference>
<dbReference type="Proteomes" id="UP001296104">
    <property type="component" value="Unassembled WGS sequence"/>
</dbReference>
<feature type="domain" description="RanBD1" evidence="4">
    <location>
        <begin position="399"/>
        <end position="526"/>
    </location>
</feature>
<proteinExistence type="predicted"/>
<organism evidence="5 6">
    <name type="scientific">Lecanosticta acicola</name>
    <dbReference type="NCBI Taxonomy" id="111012"/>
    <lineage>
        <taxon>Eukaryota</taxon>
        <taxon>Fungi</taxon>
        <taxon>Dikarya</taxon>
        <taxon>Ascomycota</taxon>
        <taxon>Pezizomycotina</taxon>
        <taxon>Dothideomycetes</taxon>
        <taxon>Dothideomycetidae</taxon>
        <taxon>Mycosphaerellales</taxon>
        <taxon>Mycosphaerellaceae</taxon>
        <taxon>Lecanosticta</taxon>
    </lineage>
</organism>
<dbReference type="Gene3D" id="2.30.29.30">
    <property type="entry name" value="Pleckstrin-homology domain (PH domain)/Phosphotyrosine-binding domain (PTB)"/>
    <property type="match status" value="1"/>
</dbReference>
<dbReference type="InterPro" id="IPR045255">
    <property type="entry name" value="RanBP1-like"/>
</dbReference>
<evidence type="ECO:0000313" key="5">
    <source>
        <dbReference type="EMBL" id="CAK4032738.1"/>
    </source>
</evidence>
<dbReference type="EMBL" id="CAVMBE010000069">
    <property type="protein sequence ID" value="CAK4032738.1"/>
    <property type="molecule type" value="Genomic_DNA"/>
</dbReference>
<sequence length="531" mass="54905">MTAEKDNGPLSDTEGGEKPVREQLQKAHLGHDKNAPRSDATSAGHHGKNGENGSETSGRGLSRKRSHDDMDDPEETGSTDSKSFAAKRSRSTTRGKNDGDNGQRKISGERPRNGDESLDETAEVPIAANGTVPRPGTPEVTGEKREGSEVETVTSPKTKRSRLLSSTTAVESTLQEENKAGASEDQPDDKHNAAAEEESKIPPTSGFANSSAVSPFGALAGSKSPTEEKQTSSSAFASSGFGALAGASTSGFGAIGKGSGGFGSGGNFATGSKSAPKESDKPGAFGGSLGQRSAFSAAGSGSGFGSSASGFGSLGGPSSGGFGAGIGGTGFSSLGGGGLTSFASGKTAAPLGKPAKPFGAPADDDAEEEEGADEEDKAGAKSSLATEEEKQDERFYAQELETGEEDEVTEFSARAKLYNFAAGPEDPSKKEWRERGLGTLRFNVRKPTAEDEKPKGRLLMRAEGSHRVMLNTPVTKELKFGSPAGEKPQGGYMYFVGTVEGKDGLELLQLKMKQVNALDLWSQIVELQKGM</sequence>
<feature type="compositionally biased region" description="Basic and acidic residues" evidence="3">
    <location>
        <begin position="387"/>
        <end position="396"/>
    </location>
</feature>
<accession>A0AAI9EDW7</accession>
<feature type="region of interest" description="Disordered" evidence="3">
    <location>
        <begin position="1"/>
        <end position="236"/>
    </location>
</feature>
<dbReference type="GO" id="GO:0005634">
    <property type="term" value="C:nucleus"/>
    <property type="evidence" value="ECO:0007669"/>
    <property type="project" value="UniProtKB-SubCell"/>
</dbReference>
<feature type="compositionally biased region" description="Basic and acidic residues" evidence="3">
    <location>
        <begin position="15"/>
        <end position="36"/>
    </location>
</feature>
<dbReference type="PROSITE" id="PS50196">
    <property type="entry name" value="RANBD1"/>
    <property type="match status" value="1"/>
</dbReference>
<feature type="compositionally biased region" description="Basic and acidic residues" evidence="3">
    <location>
        <begin position="95"/>
        <end position="115"/>
    </location>
</feature>
<feature type="compositionally biased region" description="Basic and acidic residues" evidence="3">
    <location>
        <begin position="188"/>
        <end position="200"/>
    </location>
</feature>
<dbReference type="PANTHER" id="PTHR23138">
    <property type="entry name" value="RAN BINDING PROTEIN"/>
    <property type="match status" value="1"/>
</dbReference>
<feature type="compositionally biased region" description="Polar residues" evidence="3">
    <location>
        <begin position="163"/>
        <end position="175"/>
    </location>
</feature>
<keyword evidence="6" id="KW-1185">Reference proteome</keyword>
<evidence type="ECO:0000259" key="4">
    <source>
        <dbReference type="PROSITE" id="PS50196"/>
    </source>
</evidence>
<feature type="region of interest" description="Disordered" evidence="3">
    <location>
        <begin position="263"/>
        <end position="319"/>
    </location>
</feature>
<reference evidence="5" key="1">
    <citation type="submission" date="2023-11" db="EMBL/GenBank/DDBJ databases">
        <authorList>
            <person name="Alioto T."/>
            <person name="Alioto T."/>
            <person name="Gomez Garrido J."/>
        </authorList>
    </citation>
    <scope>NUCLEOTIDE SEQUENCE</scope>
</reference>
<evidence type="ECO:0000256" key="1">
    <source>
        <dbReference type="ARBA" id="ARBA00004123"/>
    </source>
</evidence>
<comment type="caution">
    <text evidence="5">The sequence shown here is derived from an EMBL/GenBank/DDBJ whole genome shotgun (WGS) entry which is preliminary data.</text>
</comment>
<dbReference type="SUPFAM" id="SSF50729">
    <property type="entry name" value="PH domain-like"/>
    <property type="match status" value="1"/>
</dbReference>
<feature type="compositionally biased region" description="Low complexity" evidence="3">
    <location>
        <begin position="293"/>
        <end position="311"/>
    </location>
</feature>
<gene>
    <name evidence="5" type="ORF">LECACI_7A007896</name>
</gene>